<dbReference type="Gene3D" id="3.90.1150.10">
    <property type="entry name" value="Aspartate Aminotransferase, domain 1"/>
    <property type="match status" value="1"/>
</dbReference>
<dbReference type="PANTHER" id="PTHR45744:SF11">
    <property type="entry name" value="TYROSINE AMINOTRANSFERASE"/>
    <property type="match status" value="1"/>
</dbReference>
<dbReference type="EC" id="2.6.1.5" evidence="7"/>
<dbReference type="PROSITE" id="PS00105">
    <property type="entry name" value="AA_TRANSFER_CLASS_1"/>
    <property type="match status" value="1"/>
</dbReference>
<dbReference type="GO" id="GO:0030170">
    <property type="term" value="F:pyridoxal phosphate binding"/>
    <property type="evidence" value="ECO:0007669"/>
    <property type="project" value="InterPro"/>
</dbReference>
<dbReference type="CDD" id="cd00609">
    <property type="entry name" value="AAT_like"/>
    <property type="match status" value="1"/>
</dbReference>
<keyword evidence="7" id="KW-0032">Aminotransferase</keyword>
<reference evidence="8" key="1">
    <citation type="journal article" date="2010" name="Nat. Biotechnol.">
        <title>Draft genome sequence of the oilseed species Ricinus communis.</title>
        <authorList>
            <person name="Chan A.P."/>
            <person name="Crabtree J."/>
            <person name="Zhao Q."/>
            <person name="Lorenzi H."/>
            <person name="Orvis J."/>
            <person name="Puiu D."/>
            <person name="Melake-Berhan A."/>
            <person name="Jones K.M."/>
            <person name="Redman J."/>
            <person name="Chen G."/>
            <person name="Cahoon E.B."/>
            <person name="Gedil M."/>
            <person name="Stanke M."/>
            <person name="Haas B.J."/>
            <person name="Wortman J.R."/>
            <person name="Fraser-Liggett C.M."/>
            <person name="Ravel J."/>
            <person name="Rabinowicz P.D."/>
        </authorList>
    </citation>
    <scope>NUCLEOTIDE SEQUENCE [LARGE SCALE GENOMIC DNA]</scope>
    <source>
        <strain evidence="8">cv. Hale</strain>
    </source>
</reference>
<dbReference type="GO" id="GO:0004838">
    <property type="term" value="F:L-tyrosine-2-oxoglutarate transaminase activity"/>
    <property type="evidence" value="ECO:0000318"/>
    <property type="project" value="GO_Central"/>
</dbReference>
<dbReference type="InterPro" id="IPR015424">
    <property type="entry name" value="PyrdxlP-dep_Trfase"/>
</dbReference>
<dbReference type="OrthoDB" id="7042322at2759"/>
<dbReference type="InterPro" id="IPR005958">
    <property type="entry name" value="TyrNic_aminoTrfase"/>
</dbReference>
<keyword evidence="8" id="KW-1185">Reference proteome</keyword>
<dbReference type="Gene3D" id="3.40.640.10">
    <property type="entry name" value="Type I PLP-dependent aspartate aminotransferase-like (Major domain)"/>
    <property type="match status" value="1"/>
</dbReference>
<dbReference type="NCBIfam" id="TIGR01265">
    <property type="entry name" value="tyr_nico_aTase"/>
    <property type="match status" value="1"/>
</dbReference>
<gene>
    <name evidence="7" type="ORF">RCOM_1173030</name>
</gene>
<dbReference type="PIRSF" id="PIRSF000517">
    <property type="entry name" value="Tyr_transaminase"/>
    <property type="match status" value="1"/>
</dbReference>
<organism evidence="7 8">
    <name type="scientific">Ricinus communis</name>
    <name type="common">Castor bean</name>
    <dbReference type="NCBI Taxonomy" id="3988"/>
    <lineage>
        <taxon>Eukaryota</taxon>
        <taxon>Viridiplantae</taxon>
        <taxon>Streptophyta</taxon>
        <taxon>Embryophyta</taxon>
        <taxon>Tracheophyta</taxon>
        <taxon>Spermatophyta</taxon>
        <taxon>Magnoliopsida</taxon>
        <taxon>eudicotyledons</taxon>
        <taxon>Gunneridae</taxon>
        <taxon>Pentapetalae</taxon>
        <taxon>rosids</taxon>
        <taxon>fabids</taxon>
        <taxon>Malpighiales</taxon>
        <taxon>Euphorbiaceae</taxon>
        <taxon>Acalyphoideae</taxon>
        <taxon>Acalypheae</taxon>
        <taxon>Ricinus</taxon>
    </lineage>
</organism>
<dbReference type="InterPro" id="IPR004839">
    <property type="entry name" value="Aminotransferase_I/II_large"/>
</dbReference>
<name>B9RVU9_RICCO</name>
<evidence type="ECO:0000313" key="8">
    <source>
        <dbReference type="Proteomes" id="UP000008311"/>
    </source>
</evidence>
<keyword evidence="7" id="KW-0808">Transferase</keyword>
<evidence type="ECO:0000256" key="4">
    <source>
        <dbReference type="PIRNR" id="PIRNR000517"/>
    </source>
</evidence>
<dbReference type="eggNOG" id="KOG0259">
    <property type="taxonomic scope" value="Eukaryota"/>
</dbReference>
<dbReference type="InParanoid" id="B9RVU9"/>
<dbReference type="EMBL" id="EQ973822">
    <property type="protein sequence ID" value="EEF44386.1"/>
    <property type="molecule type" value="Genomic_DNA"/>
</dbReference>
<feature type="domain" description="Aminotransferase class I/classII large" evidence="6">
    <location>
        <begin position="43"/>
        <end position="407"/>
    </location>
</feature>
<evidence type="ECO:0000256" key="3">
    <source>
        <dbReference type="ARBA" id="ARBA00022898"/>
    </source>
</evidence>
<keyword evidence="3 4" id="KW-0663">Pyridoxal phosphate</keyword>
<dbReference type="GO" id="GO:0006572">
    <property type="term" value="P:L-tyrosine catabolic process"/>
    <property type="evidence" value="ECO:0000318"/>
    <property type="project" value="GO_Central"/>
</dbReference>
<proteinExistence type="inferred from homology"/>
<evidence type="ECO:0000256" key="1">
    <source>
        <dbReference type="ARBA" id="ARBA00001933"/>
    </source>
</evidence>
<comment type="cofactor">
    <cofactor evidence="1 4 5">
        <name>pyridoxal 5'-phosphate</name>
        <dbReference type="ChEBI" id="CHEBI:597326"/>
    </cofactor>
</comment>
<dbReference type="InterPro" id="IPR015421">
    <property type="entry name" value="PyrdxlP-dep_Trfase_major"/>
</dbReference>
<evidence type="ECO:0000259" key="6">
    <source>
        <dbReference type="Pfam" id="PF00155"/>
    </source>
</evidence>
<dbReference type="KEGG" id="rcu:8269138"/>
<dbReference type="OMA" id="QTQYESD"/>
<protein>
    <submittedName>
        <fullName evidence="7">Tyrosine aminotransferase, putative</fullName>
        <ecNumber evidence="7">2.6.1.5</ecNumber>
    </submittedName>
</protein>
<comment type="similarity">
    <text evidence="2 4">Belongs to the class-I pyridoxal-phosphate-dependent aminotransferase family.</text>
</comment>
<dbReference type="PANTHER" id="PTHR45744">
    <property type="entry name" value="TYROSINE AMINOTRANSFERASE"/>
    <property type="match status" value="1"/>
</dbReference>
<dbReference type="FunFam" id="3.40.640.10:FF:000048">
    <property type="entry name" value="tyrosine aminotransferase"/>
    <property type="match status" value="1"/>
</dbReference>
<dbReference type="Pfam" id="PF00155">
    <property type="entry name" value="Aminotran_1_2"/>
    <property type="match status" value="1"/>
</dbReference>
<dbReference type="Proteomes" id="UP000008311">
    <property type="component" value="Unassembled WGS sequence"/>
</dbReference>
<dbReference type="SUPFAM" id="SSF53383">
    <property type="entry name" value="PLP-dependent transferases"/>
    <property type="match status" value="1"/>
</dbReference>
<accession>B9RVU9</accession>
<evidence type="ECO:0000313" key="7">
    <source>
        <dbReference type="EMBL" id="EEF44386.1"/>
    </source>
</evidence>
<dbReference type="STRING" id="3988.B9RVU9"/>
<dbReference type="AlphaFoldDB" id="B9RVU9"/>
<dbReference type="FunCoup" id="B9RVU9">
    <property type="interactions" value="317"/>
</dbReference>
<dbReference type="InterPro" id="IPR004838">
    <property type="entry name" value="NHTrfase_class1_PyrdxlP-BS"/>
</dbReference>
<feature type="modified residue" description="N6-(pyridoxal phosphate)lysine" evidence="5">
    <location>
        <position position="251"/>
    </location>
</feature>
<dbReference type="InterPro" id="IPR015422">
    <property type="entry name" value="PyrdxlP-dep_Trfase_small"/>
</dbReference>
<evidence type="ECO:0000256" key="2">
    <source>
        <dbReference type="ARBA" id="ARBA00007441"/>
    </source>
</evidence>
<sequence length="418" mass="46297">MENARKQWSFRGNEKLNTDRIATIRGTLDLLTENINKEDKRPIIPFSHGDPAAFPSFRTSLKAESAVVDALQSAQFNTYSSCIGILPARRAVAEYLSLDLPYKLSPDDVYITVGSAQAMEVIVAVLASPGANVLLPRPGFPNYEARCLFSQLDFRHYDLLPDKGWEVDLDSLEALADENTAAIVIINPGNPCGNVFSFEHLKKIAETAQKLGILVITDEVYEHLTFGDNPFIPMASFGSIVPVITLGSLSKKWAVPGWRVGWLATCDPTGTLQKSGIMEHIKACLEIDSDPATFIQAALPQILQETEGGFFLKYVNLLKQGSDILYDRIKEIPCITCPRKPEGSFFAMVQLDVSLLEGINDDTEFCFELAKEESVIILPGVMVGLKNWVRLCFALELSILEDALARINSFCQRHAEQH</sequence>
<evidence type="ECO:0000256" key="5">
    <source>
        <dbReference type="PIRSR" id="PIRSR000517-1"/>
    </source>
</evidence>